<evidence type="ECO:0000256" key="3">
    <source>
        <dbReference type="SAM" id="MobiDB-lite"/>
    </source>
</evidence>
<evidence type="ECO:0000256" key="2">
    <source>
        <dbReference type="PROSITE-ProRule" id="PRU00497"/>
    </source>
</evidence>
<reference evidence="5" key="1">
    <citation type="submission" date="2022-01" db="EMBL/GenBank/DDBJ databases">
        <authorList>
            <person name="King R."/>
        </authorList>
    </citation>
    <scope>NUCLEOTIDE SEQUENCE</scope>
</reference>
<dbReference type="GO" id="GO:0062129">
    <property type="term" value="C:chitin-based extracellular matrix"/>
    <property type="evidence" value="ECO:0007669"/>
    <property type="project" value="TreeGrafter"/>
</dbReference>
<dbReference type="InterPro" id="IPR050468">
    <property type="entry name" value="Cuticle_Struct_Prot"/>
</dbReference>
<dbReference type="OrthoDB" id="7781803at2759"/>
<dbReference type="PROSITE" id="PS00233">
    <property type="entry name" value="CHIT_BIND_RR_1"/>
    <property type="match status" value="1"/>
</dbReference>
<feature type="region of interest" description="Disordered" evidence="3">
    <location>
        <begin position="25"/>
        <end position="67"/>
    </location>
</feature>
<dbReference type="GO" id="GO:0008010">
    <property type="term" value="F:structural constituent of chitin-based larval cuticle"/>
    <property type="evidence" value="ECO:0007669"/>
    <property type="project" value="TreeGrafter"/>
</dbReference>
<feature type="chain" id="PRO_5040227585" evidence="4">
    <location>
        <begin position="17"/>
        <end position="210"/>
    </location>
</feature>
<dbReference type="PANTHER" id="PTHR10380:SF109">
    <property type="entry name" value="CUTICULAR PROTEIN 49AH"/>
    <property type="match status" value="1"/>
</dbReference>
<protein>
    <submittedName>
        <fullName evidence="5">Uncharacterized protein</fullName>
    </submittedName>
</protein>
<feature type="region of interest" description="Disordered" evidence="3">
    <location>
        <begin position="177"/>
        <end position="210"/>
    </location>
</feature>
<feature type="signal peptide" evidence="4">
    <location>
        <begin position="1"/>
        <end position="16"/>
    </location>
</feature>
<dbReference type="PROSITE" id="PS51155">
    <property type="entry name" value="CHIT_BIND_RR_2"/>
    <property type="match status" value="1"/>
</dbReference>
<gene>
    <name evidence="5" type="ORF">PHYEVI_LOCUS5480</name>
</gene>
<dbReference type="EMBL" id="OU900095">
    <property type="protein sequence ID" value="CAG9859104.1"/>
    <property type="molecule type" value="Genomic_DNA"/>
</dbReference>
<evidence type="ECO:0000313" key="6">
    <source>
        <dbReference type="Proteomes" id="UP001153712"/>
    </source>
</evidence>
<feature type="compositionally biased region" description="Polar residues" evidence="3">
    <location>
        <begin position="45"/>
        <end position="60"/>
    </location>
</feature>
<keyword evidence="4" id="KW-0732">Signal</keyword>
<dbReference type="PANTHER" id="PTHR10380">
    <property type="entry name" value="CUTICLE PROTEIN"/>
    <property type="match status" value="1"/>
</dbReference>
<name>A0A9N9XN42_PHYSR</name>
<evidence type="ECO:0000256" key="1">
    <source>
        <dbReference type="ARBA" id="ARBA00022460"/>
    </source>
</evidence>
<feature type="compositionally biased region" description="Basic and acidic residues" evidence="3">
    <location>
        <begin position="185"/>
        <end position="210"/>
    </location>
</feature>
<dbReference type="AlphaFoldDB" id="A0A9N9XN42"/>
<organism evidence="5 6">
    <name type="scientific">Phyllotreta striolata</name>
    <name type="common">Striped flea beetle</name>
    <name type="synonym">Crioceris striolata</name>
    <dbReference type="NCBI Taxonomy" id="444603"/>
    <lineage>
        <taxon>Eukaryota</taxon>
        <taxon>Metazoa</taxon>
        <taxon>Ecdysozoa</taxon>
        <taxon>Arthropoda</taxon>
        <taxon>Hexapoda</taxon>
        <taxon>Insecta</taxon>
        <taxon>Pterygota</taxon>
        <taxon>Neoptera</taxon>
        <taxon>Endopterygota</taxon>
        <taxon>Coleoptera</taxon>
        <taxon>Polyphaga</taxon>
        <taxon>Cucujiformia</taxon>
        <taxon>Chrysomeloidea</taxon>
        <taxon>Chrysomelidae</taxon>
        <taxon>Galerucinae</taxon>
        <taxon>Alticini</taxon>
        <taxon>Phyllotreta</taxon>
    </lineage>
</organism>
<sequence>MKFSIVSALVIGVSLAQPQRRPHSFFDDQKDIQKQQDYQSDRQYQKNSIQDNPTQNQYQDQRPHQRHETTTYIPIIRFDKEQSEDGSYKAAYETGNNIIAEEEGYLKNLGPDPNAEGETLKSQVQTGSFTYTSPEGILISVKYVADESGFHATGDHLPTPPPVSPEVQKGLELIYAGIRAQEEEDARRQKENPQEARRKPEYDDGQYRQY</sequence>
<keyword evidence="6" id="KW-1185">Reference proteome</keyword>
<evidence type="ECO:0000313" key="5">
    <source>
        <dbReference type="EMBL" id="CAG9859104.1"/>
    </source>
</evidence>
<keyword evidence="1 2" id="KW-0193">Cuticle</keyword>
<evidence type="ECO:0000256" key="4">
    <source>
        <dbReference type="SAM" id="SignalP"/>
    </source>
</evidence>
<dbReference type="InterPro" id="IPR000618">
    <property type="entry name" value="Insect_cuticle"/>
</dbReference>
<proteinExistence type="predicted"/>
<dbReference type="InterPro" id="IPR031311">
    <property type="entry name" value="CHIT_BIND_RR_consensus"/>
</dbReference>
<feature type="compositionally biased region" description="Basic and acidic residues" evidence="3">
    <location>
        <begin position="25"/>
        <end position="44"/>
    </location>
</feature>
<accession>A0A9N9XN42</accession>
<dbReference type="Pfam" id="PF00379">
    <property type="entry name" value="Chitin_bind_4"/>
    <property type="match status" value="1"/>
</dbReference>
<dbReference type="Proteomes" id="UP001153712">
    <property type="component" value="Chromosome 2"/>
</dbReference>